<name>D8U2M7_VOLCA</name>
<dbReference type="InParanoid" id="D8U2M7"/>
<accession>D8U2M7</accession>
<gene>
    <name evidence="1" type="ORF">VOLCADRAFT_93637</name>
</gene>
<keyword evidence="2" id="KW-1185">Reference proteome</keyword>
<reference evidence="1 2" key="1">
    <citation type="journal article" date="2010" name="Science">
        <title>Genomic analysis of organismal complexity in the multicellular green alga Volvox carteri.</title>
        <authorList>
            <person name="Prochnik S.E."/>
            <person name="Umen J."/>
            <person name="Nedelcu A.M."/>
            <person name="Hallmann A."/>
            <person name="Miller S.M."/>
            <person name="Nishii I."/>
            <person name="Ferris P."/>
            <person name="Kuo A."/>
            <person name="Mitros T."/>
            <person name="Fritz-Laylin L.K."/>
            <person name="Hellsten U."/>
            <person name="Chapman J."/>
            <person name="Simakov O."/>
            <person name="Rensing S.A."/>
            <person name="Terry A."/>
            <person name="Pangilinan J."/>
            <person name="Kapitonov V."/>
            <person name="Jurka J."/>
            <person name="Salamov A."/>
            <person name="Shapiro H."/>
            <person name="Schmutz J."/>
            <person name="Grimwood J."/>
            <person name="Lindquist E."/>
            <person name="Lucas S."/>
            <person name="Grigoriev I.V."/>
            <person name="Schmitt R."/>
            <person name="Kirk D."/>
            <person name="Rokhsar D.S."/>
        </authorList>
    </citation>
    <scope>NUCLEOTIDE SEQUENCE [LARGE SCALE GENOMIC DNA]</scope>
    <source>
        <strain evidence="2">f. Nagariensis / Eve</strain>
    </source>
</reference>
<dbReference type="GeneID" id="9627724"/>
<protein>
    <submittedName>
        <fullName evidence="1">Uncharacterized protein</fullName>
    </submittedName>
</protein>
<dbReference type="RefSeq" id="XP_002952914.1">
    <property type="nucleotide sequence ID" value="XM_002952868.1"/>
</dbReference>
<evidence type="ECO:0000313" key="1">
    <source>
        <dbReference type="EMBL" id="EFJ46164.1"/>
    </source>
</evidence>
<sequence length="148" mass="16888">MILVITTTELDRTDVKLMFEGHHVLAPLDASPTSIYDMSFTDGNGKEAVIEEAWKHADAGAPPNGINLIEKVQGLHYDERKPSRPFYNLHWPQAAAWARFANEKQRGHQESKFSRPVSPCTVQQVQQTSVPMHWLRHHSTIHPAPQFW</sequence>
<proteinExistence type="predicted"/>
<evidence type="ECO:0000313" key="2">
    <source>
        <dbReference type="Proteomes" id="UP000001058"/>
    </source>
</evidence>
<dbReference type="EMBL" id="GL378353">
    <property type="protein sequence ID" value="EFJ46164.1"/>
    <property type="molecule type" value="Genomic_DNA"/>
</dbReference>
<organism evidence="2">
    <name type="scientific">Volvox carteri f. nagariensis</name>
    <dbReference type="NCBI Taxonomy" id="3068"/>
    <lineage>
        <taxon>Eukaryota</taxon>
        <taxon>Viridiplantae</taxon>
        <taxon>Chlorophyta</taxon>
        <taxon>core chlorophytes</taxon>
        <taxon>Chlorophyceae</taxon>
        <taxon>CS clade</taxon>
        <taxon>Chlamydomonadales</taxon>
        <taxon>Volvocaceae</taxon>
        <taxon>Volvox</taxon>
    </lineage>
</organism>
<dbReference type="Proteomes" id="UP000001058">
    <property type="component" value="Unassembled WGS sequence"/>
</dbReference>
<dbReference type="AlphaFoldDB" id="D8U2M7"/>
<dbReference type="KEGG" id="vcn:VOLCADRAFT_93637"/>